<proteinExistence type="predicted"/>
<comment type="caution">
    <text evidence="1">The sequence shown here is derived from an EMBL/GenBank/DDBJ whole genome shotgun (WGS) entry which is preliminary data.</text>
</comment>
<reference evidence="1 2" key="1">
    <citation type="submission" date="2020-02" db="EMBL/GenBank/DDBJ databases">
        <authorList>
            <person name="Hogendoorn C."/>
        </authorList>
    </citation>
    <scope>NUCLEOTIDE SEQUENCE [LARGE SCALE GENOMIC DNA]</scope>
    <source>
        <strain evidence="1">METHB21</strain>
    </source>
</reference>
<sequence>MNDVDVKIQDGSYIFPAGRAVWVSRLWMEHTYDGCLEGTLETCSLYLRQNMKESMQYRFKQKVVVIESTENILPNITSRSFH</sequence>
<dbReference type="EMBL" id="CADCXN010000046">
    <property type="protein sequence ID" value="CAA9890114.1"/>
    <property type="molecule type" value="Genomic_DNA"/>
</dbReference>
<gene>
    <name evidence="1" type="ORF">METHB2_190001</name>
</gene>
<evidence type="ECO:0000313" key="2">
    <source>
        <dbReference type="Proteomes" id="UP000494216"/>
    </source>
</evidence>
<dbReference type="Proteomes" id="UP000494216">
    <property type="component" value="Unassembled WGS sequence"/>
</dbReference>
<organism evidence="1 2">
    <name type="scientific">Candidatus Methylobacter favarea</name>
    <dbReference type="NCBI Taxonomy" id="2707345"/>
    <lineage>
        <taxon>Bacteria</taxon>
        <taxon>Pseudomonadati</taxon>
        <taxon>Pseudomonadota</taxon>
        <taxon>Gammaproteobacteria</taxon>
        <taxon>Methylococcales</taxon>
        <taxon>Methylococcaceae</taxon>
        <taxon>Methylobacter</taxon>
    </lineage>
</organism>
<keyword evidence="2" id="KW-1185">Reference proteome</keyword>
<evidence type="ECO:0000313" key="1">
    <source>
        <dbReference type="EMBL" id="CAA9890114.1"/>
    </source>
</evidence>
<name>A0A8S0XEV8_9GAMM</name>
<protein>
    <submittedName>
        <fullName evidence="1">Uncharacterized protein</fullName>
    </submittedName>
</protein>
<accession>A0A8S0XEV8</accession>
<dbReference type="RefSeq" id="WP_174625080.1">
    <property type="nucleotide sequence ID" value="NZ_CADCXN010000046.1"/>
</dbReference>
<dbReference type="AlphaFoldDB" id="A0A8S0XEV8"/>